<gene>
    <name evidence="2" type="ORF">MBOE_32720</name>
</gene>
<evidence type="ECO:0000313" key="2">
    <source>
        <dbReference type="EMBL" id="BBX91623.1"/>
    </source>
</evidence>
<name>A0ABN5ZBM8_9MYCO</name>
<evidence type="ECO:0000256" key="1">
    <source>
        <dbReference type="SAM" id="MobiDB-lite"/>
    </source>
</evidence>
<protein>
    <submittedName>
        <fullName evidence="2">Uncharacterized protein</fullName>
    </submittedName>
</protein>
<proteinExistence type="predicted"/>
<feature type="region of interest" description="Disordered" evidence="1">
    <location>
        <begin position="62"/>
        <end position="82"/>
    </location>
</feature>
<organism evidence="2 3">
    <name type="scientific">Mycolicibacterium boenickei</name>
    <dbReference type="NCBI Taxonomy" id="146017"/>
    <lineage>
        <taxon>Bacteria</taxon>
        <taxon>Bacillati</taxon>
        <taxon>Actinomycetota</taxon>
        <taxon>Actinomycetes</taxon>
        <taxon>Mycobacteriales</taxon>
        <taxon>Mycobacteriaceae</taxon>
        <taxon>Mycolicibacterium</taxon>
    </lineage>
</organism>
<evidence type="ECO:0000313" key="3">
    <source>
        <dbReference type="Proteomes" id="UP000466683"/>
    </source>
</evidence>
<accession>A0ABN5ZBM8</accession>
<dbReference type="Proteomes" id="UP000466683">
    <property type="component" value="Chromosome"/>
</dbReference>
<keyword evidence="3" id="KW-1185">Reference proteome</keyword>
<sequence>MSGGGGAGAAAAAGAAGSGGGGGSARARGAIATGANMQTAASGAKRLNMRELAPLVVRALSFRDAPWSSEPNGSKESVATNH</sequence>
<feature type="region of interest" description="Disordered" evidence="1">
    <location>
        <begin position="1"/>
        <end position="28"/>
    </location>
</feature>
<reference evidence="2 3" key="1">
    <citation type="journal article" date="2019" name="Emerg. Microbes Infect.">
        <title>Comprehensive subspecies identification of 175 nontuberculous mycobacteria species based on 7547 genomic profiles.</title>
        <authorList>
            <person name="Matsumoto Y."/>
            <person name="Kinjo T."/>
            <person name="Motooka D."/>
            <person name="Nabeya D."/>
            <person name="Jung N."/>
            <person name="Uechi K."/>
            <person name="Horii T."/>
            <person name="Iida T."/>
            <person name="Fujita J."/>
            <person name="Nakamura S."/>
        </authorList>
    </citation>
    <scope>NUCLEOTIDE SEQUENCE [LARGE SCALE GENOMIC DNA]</scope>
    <source>
        <strain evidence="2 3">JCM 15653</strain>
    </source>
</reference>
<feature type="compositionally biased region" description="Polar residues" evidence="1">
    <location>
        <begin position="69"/>
        <end position="82"/>
    </location>
</feature>
<dbReference type="EMBL" id="AP022579">
    <property type="protein sequence ID" value="BBX91623.1"/>
    <property type="molecule type" value="Genomic_DNA"/>
</dbReference>